<proteinExistence type="predicted"/>
<name>A0AAW9QFT4_9CHRO</name>
<reference evidence="2 3" key="1">
    <citation type="submission" date="2024-01" db="EMBL/GenBank/DDBJ databases">
        <title>Genomic insights into the taxonomy and metabolism of the cyanobacterium Pannus brasiliensis CCIBt3594.</title>
        <authorList>
            <person name="Machado M."/>
            <person name="Botero N.B."/>
            <person name="Andreote A.P.D."/>
            <person name="Feitosa A.M.T."/>
            <person name="Popin R."/>
            <person name="Sivonen K."/>
            <person name="Fiore M.F."/>
        </authorList>
    </citation>
    <scope>NUCLEOTIDE SEQUENCE [LARGE SCALE GENOMIC DNA]</scope>
    <source>
        <strain evidence="2 3">CCIBt3594</strain>
    </source>
</reference>
<keyword evidence="1" id="KW-1133">Transmembrane helix</keyword>
<keyword evidence="1" id="KW-0812">Transmembrane</keyword>
<sequence length="77" mass="8992">MEVFVIFRFAVAVSVSSLIFWTLWSALRDGFRVARRMHAIPCARCRYFTNDYRLKCPVQPTIANTEKAIDCPDYRNS</sequence>
<feature type="transmembrane region" description="Helical" evidence="1">
    <location>
        <begin position="6"/>
        <end position="27"/>
    </location>
</feature>
<comment type="caution">
    <text evidence="2">The sequence shown here is derived from an EMBL/GenBank/DDBJ whole genome shotgun (WGS) entry which is preliminary data.</text>
</comment>
<accession>A0AAW9QFT4</accession>
<evidence type="ECO:0000256" key="1">
    <source>
        <dbReference type="SAM" id="Phobius"/>
    </source>
</evidence>
<evidence type="ECO:0000313" key="2">
    <source>
        <dbReference type="EMBL" id="MEG3435958.1"/>
    </source>
</evidence>
<keyword evidence="3" id="KW-1185">Reference proteome</keyword>
<organism evidence="2 3">
    <name type="scientific">Pannus brasiliensis CCIBt3594</name>
    <dbReference type="NCBI Taxonomy" id="1427578"/>
    <lineage>
        <taxon>Bacteria</taxon>
        <taxon>Bacillati</taxon>
        <taxon>Cyanobacteriota</taxon>
        <taxon>Cyanophyceae</taxon>
        <taxon>Oscillatoriophycideae</taxon>
        <taxon>Chroococcales</taxon>
        <taxon>Microcystaceae</taxon>
        <taxon>Pannus</taxon>
    </lineage>
</organism>
<evidence type="ECO:0000313" key="3">
    <source>
        <dbReference type="Proteomes" id="UP001328733"/>
    </source>
</evidence>
<gene>
    <name evidence="2" type="ORF">V0288_02400</name>
</gene>
<protein>
    <recommendedName>
        <fullName evidence="4">Secreted protein</fullName>
    </recommendedName>
</protein>
<dbReference type="Proteomes" id="UP001328733">
    <property type="component" value="Unassembled WGS sequence"/>
</dbReference>
<evidence type="ECO:0008006" key="4">
    <source>
        <dbReference type="Google" id="ProtNLM"/>
    </source>
</evidence>
<dbReference type="EMBL" id="JBAFSM010000003">
    <property type="protein sequence ID" value="MEG3435958.1"/>
    <property type="molecule type" value="Genomic_DNA"/>
</dbReference>
<dbReference type="RefSeq" id="WP_332863408.1">
    <property type="nucleotide sequence ID" value="NZ_JBAFSM010000003.1"/>
</dbReference>
<dbReference type="AlphaFoldDB" id="A0AAW9QFT4"/>
<keyword evidence="1" id="KW-0472">Membrane</keyword>